<dbReference type="InterPro" id="IPR029058">
    <property type="entry name" value="AB_hydrolase_fold"/>
</dbReference>
<dbReference type="STRING" id="1965070.A0A3S3P9Z6"/>
<keyword evidence="4" id="KW-0472">Membrane</keyword>
<evidence type="ECO:0000256" key="4">
    <source>
        <dbReference type="SAM" id="Phobius"/>
    </source>
</evidence>
<dbReference type="InterPro" id="IPR003140">
    <property type="entry name" value="PLipase/COase/thioEstase"/>
</dbReference>
<sequence length="266" mass="29992">MRFKLMNRIIHQIILLTTILIILCSLYDLSTHDEWPISDIKIIEASEKQTATNTRMIDKLLNENEKVMLIYIHWFGGQRFWWVLLISHLVPNYVKLIFPKAKATTDRNLFALPLPSWFIAKVPVFLSNPEDEGGEIISAAAIQQIIRDEIQNGIPSTRIMLGGISQGAVLAILAGLTFELPLAGVIAHSSFLPLPGDFQNDYFVSNLPNKDLPILDCHGVFDTIIPLSTSIKSANIIKRFNPNYKLLLFLSGHHPNAQEILKMNNV</sequence>
<evidence type="ECO:0000313" key="7">
    <source>
        <dbReference type="EMBL" id="RWS04339.1"/>
    </source>
</evidence>
<dbReference type="EMBL" id="NCKU01005625">
    <property type="protein sequence ID" value="RWS04339.1"/>
    <property type="molecule type" value="Genomic_DNA"/>
</dbReference>
<dbReference type="Gene3D" id="3.40.50.1820">
    <property type="entry name" value="alpha/beta hydrolase"/>
    <property type="match status" value="1"/>
</dbReference>
<reference evidence="6 8" key="1">
    <citation type="journal article" date="2018" name="Gigascience">
        <title>Genomes of trombidid mites reveal novel predicted allergens and laterally-transferred genes associated with secondary metabolism.</title>
        <authorList>
            <person name="Dong X."/>
            <person name="Chaisiri K."/>
            <person name="Xia D."/>
            <person name="Armstrong S.D."/>
            <person name="Fang Y."/>
            <person name="Donnelly M.J."/>
            <person name="Kadowaki T."/>
            <person name="McGarry J.W."/>
            <person name="Darby A.C."/>
            <person name="Makepeace B.L."/>
        </authorList>
    </citation>
    <scope>NUCLEOTIDE SEQUENCE [LARGE SCALE GENOMIC DNA]</scope>
    <source>
        <strain evidence="6">UoL-WK</strain>
    </source>
</reference>
<keyword evidence="4" id="KW-1133">Transmembrane helix</keyword>
<evidence type="ECO:0000256" key="2">
    <source>
        <dbReference type="ARBA" id="ARBA00012423"/>
    </source>
</evidence>
<evidence type="ECO:0000313" key="6">
    <source>
        <dbReference type="EMBL" id="RWS04319.1"/>
    </source>
</evidence>
<gene>
    <name evidence="7" type="ORF">B4U79_18370</name>
    <name evidence="6" type="ORF">B4U79_18371</name>
</gene>
<dbReference type="InterPro" id="IPR050565">
    <property type="entry name" value="LYPA1-2/EST-like"/>
</dbReference>
<dbReference type="GO" id="GO:0052689">
    <property type="term" value="F:carboxylic ester hydrolase activity"/>
    <property type="evidence" value="ECO:0007669"/>
    <property type="project" value="TreeGrafter"/>
</dbReference>
<keyword evidence="8" id="KW-1185">Reference proteome</keyword>
<evidence type="ECO:0000259" key="5">
    <source>
        <dbReference type="Pfam" id="PF02230"/>
    </source>
</evidence>
<comment type="caution">
    <text evidence="6">The sequence shown here is derived from an EMBL/GenBank/DDBJ whole genome shotgun (WGS) entry which is preliminary data.</text>
</comment>
<organism evidence="6 8">
    <name type="scientific">Dinothrombium tinctorium</name>
    <dbReference type="NCBI Taxonomy" id="1965070"/>
    <lineage>
        <taxon>Eukaryota</taxon>
        <taxon>Metazoa</taxon>
        <taxon>Ecdysozoa</taxon>
        <taxon>Arthropoda</taxon>
        <taxon>Chelicerata</taxon>
        <taxon>Arachnida</taxon>
        <taxon>Acari</taxon>
        <taxon>Acariformes</taxon>
        <taxon>Trombidiformes</taxon>
        <taxon>Prostigmata</taxon>
        <taxon>Anystina</taxon>
        <taxon>Parasitengona</taxon>
        <taxon>Trombidioidea</taxon>
        <taxon>Trombidiidae</taxon>
        <taxon>Dinothrombium</taxon>
    </lineage>
</organism>
<dbReference type="SUPFAM" id="SSF53474">
    <property type="entry name" value="alpha/beta-Hydrolases"/>
    <property type="match status" value="1"/>
</dbReference>
<dbReference type="GO" id="GO:0005737">
    <property type="term" value="C:cytoplasm"/>
    <property type="evidence" value="ECO:0007669"/>
    <property type="project" value="TreeGrafter"/>
</dbReference>
<evidence type="ECO:0000256" key="3">
    <source>
        <dbReference type="ARBA" id="ARBA00022801"/>
    </source>
</evidence>
<keyword evidence="4" id="KW-0812">Transmembrane</keyword>
<dbReference type="OrthoDB" id="2418081at2759"/>
<proteinExistence type="inferred from homology"/>
<dbReference type="EMBL" id="NCKU01005642">
    <property type="protein sequence ID" value="RWS04319.1"/>
    <property type="molecule type" value="Genomic_DNA"/>
</dbReference>
<keyword evidence="3" id="KW-0378">Hydrolase</keyword>
<protein>
    <recommendedName>
        <fullName evidence="2">palmitoyl-protein hydrolase</fullName>
        <ecNumber evidence="2">3.1.2.22</ecNumber>
    </recommendedName>
</protein>
<evidence type="ECO:0000256" key="1">
    <source>
        <dbReference type="ARBA" id="ARBA00006499"/>
    </source>
</evidence>
<feature type="transmembrane region" description="Helical" evidence="4">
    <location>
        <begin position="9"/>
        <end position="29"/>
    </location>
</feature>
<reference evidence="6" key="2">
    <citation type="submission" date="2018-11" db="EMBL/GenBank/DDBJ databases">
        <title>Trombidioid mite genomics.</title>
        <authorList>
            <person name="Dong X."/>
        </authorList>
    </citation>
    <scope>NUCLEOTIDE SEQUENCE</scope>
    <source>
        <strain evidence="6">UoL-WK</strain>
    </source>
</reference>
<accession>A0A3S3P9Z6</accession>
<dbReference type="PANTHER" id="PTHR10655">
    <property type="entry name" value="LYSOPHOSPHOLIPASE-RELATED"/>
    <property type="match status" value="1"/>
</dbReference>
<dbReference type="EC" id="3.1.2.22" evidence="2"/>
<evidence type="ECO:0000313" key="8">
    <source>
        <dbReference type="Proteomes" id="UP000285301"/>
    </source>
</evidence>
<dbReference type="Pfam" id="PF02230">
    <property type="entry name" value="Abhydrolase_2"/>
    <property type="match status" value="1"/>
</dbReference>
<dbReference type="GO" id="GO:0008474">
    <property type="term" value="F:palmitoyl-(protein) hydrolase activity"/>
    <property type="evidence" value="ECO:0007669"/>
    <property type="project" value="UniProtKB-EC"/>
</dbReference>
<dbReference type="PANTHER" id="PTHR10655:SF17">
    <property type="entry name" value="LYSOPHOSPHOLIPASE-LIKE PROTEIN 1"/>
    <property type="match status" value="1"/>
</dbReference>
<dbReference type="Proteomes" id="UP000285301">
    <property type="component" value="Unassembled WGS sequence"/>
</dbReference>
<comment type="similarity">
    <text evidence="1">Belongs to the AB hydrolase superfamily. AB hydrolase 2 family.</text>
</comment>
<dbReference type="AlphaFoldDB" id="A0A3S3P9Z6"/>
<name>A0A3S3P9Z6_9ACAR</name>
<feature type="domain" description="Phospholipase/carboxylesterase/thioesterase" evidence="5">
    <location>
        <begin position="64"/>
        <end position="259"/>
    </location>
</feature>
<feature type="transmembrane region" description="Helical" evidence="4">
    <location>
        <begin position="80"/>
        <end position="98"/>
    </location>
</feature>